<comment type="caution">
    <text evidence="1">The sequence shown here is derived from an EMBL/GenBank/DDBJ whole genome shotgun (WGS) entry which is preliminary data.</text>
</comment>
<keyword evidence="2" id="KW-1185">Reference proteome</keyword>
<evidence type="ECO:0000313" key="2">
    <source>
        <dbReference type="Proteomes" id="UP000547011"/>
    </source>
</evidence>
<dbReference type="AlphaFoldDB" id="A0A7W6IQH1"/>
<reference evidence="1 2" key="1">
    <citation type="submission" date="2020-08" db="EMBL/GenBank/DDBJ databases">
        <title>Genomic Encyclopedia of Type Strains, Phase IV (KMG-IV): sequencing the most valuable type-strain genomes for metagenomic binning, comparative biology and taxonomic classification.</title>
        <authorList>
            <person name="Goeker M."/>
        </authorList>
    </citation>
    <scope>NUCLEOTIDE SEQUENCE [LARGE SCALE GENOMIC DNA]</scope>
    <source>
        <strain evidence="1 2">DSM 23447</strain>
    </source>
</reference>
<dbReference type="RefSeq" id="WP_183312207.1">
    <property type="nucleotide sequence ID" value="NZ_JACIEW010000008.1"/>
</dbReference>
<protein>
    <submittedName>
        <fullName evidence="1">Uncharacterized protein</fullName>
    </submittedName>
</protein>
<proteinExistence type="predicted"/>
<evidence type="ECO:0000313" key="1">
    <source>
        <dbReference type="EMBL" id="MBB4053422.1"/>
    </source>
</evidence>
<accession>A0A7W6IQH1</accession>
<name>A0A7W6IQH1_9HYPH</name>
<dbReference type="Proteomes" id="UP000547011">
    <property type="component" value="Unassembled WGS sequence"/>
</dbReference>
<gene>
    <name evidence="1" type="ORF">GGR20_003082</name>
</gene>
<sequence>MTKTMMVVVMRTFPKKRAICFIAVLPRSDPAFLLETLPEPATGETRYEKQFTENCTDFSGTDFDRHSGTKNVQFDTFFARSDRRDGSETDTIALHPHRARI</sequence>
<organism evidence="1 2">
    <name type="scientific">Devosia subaequoris</name>
    <dbReference type="NCBI Taxonomy" id="395930"/>
    <lineage>
        <taxon>Bacteria</taxon>
        <taxon>Pseudomonadati</taxon>
        <taxon>Pseudomonadota</taxon>
        <taxon>Alphaproteobacteria</taxon>
        <taxon>Hyphomicrobiales</taxon>
        <taxon>Devosiaceae</taxon>
        <taxon>Devosia</taxon>
    </lineage>
</organism>
<dbReference type="EMBL" id="JACIEW010000008">
    <property type="protein sequence ID" value="MBB4053422.1"/>
    <property type="molecule type" value="Genomic_DNA"/>
</dbReference>